<dbReference type="AlphaFoldDB" id="A0A2V4VP18"/>
<dbReference type="GO" id="GO:0008270">
    <property type="term" value="F:zinc ion binding"/>
    <property type="evidence" value="ECO:0007669"/>
    <property type="project" value="InterPro"/>
</dbReference>
<protein>
    <submittedName>
        <fullName evidence="2">HNH endonuclease</fullName>
    </submittedName>
</protein>
<keyword evidence="2" id="KW-0540">Nuclease</keyword>
<dbReference type="InterPro" id="IPR002711">
    <property type="entry name" value="HNH"/>
</dbReference>
<evidence type="ECO:0000313" key="3">
    <source>
        <dbReference type="Proteomes" id="UP000247790"/>
    </source>
</evidence>
<feature type="domain" description="HNH" evidence="1">
    <location>
        <begin position="159"/>
        <end position="205"/>
    </location>
</feature>
<dbReference type="CDD" id="cd00085">
    <property type="entry name" value="HNHc"/>
    <property type="match status" value="1"/>
</dbReference>
<comment type="caution">
    <text evidence="2">The sequence shown here is derived from an EMBL/GenBank/DDBJ whole genome shotgun (WGS) entry which is preliminary data.</text>
</comment>
<sequence>MAMSKQEKDLRTEERRSKKWNETHKIINYINHKKCNRCNTYLPSTKEFFYQNKGNQIDGLNPCCVSCANLKQMKWHWENRDYYLKRKRKYNKHQRNTSEKWRQSEREHAKQQRLDGYYLSWQRKNPDKSRYYRGKRENKKHEITPKEWDECRQYFNFRCAYCGKTWEQNKLETKKDLHKDHLINDGRNDLKNCVPACAICNSSKGELSFNNWYNVDTHSSFLYERYYKIYLWIRYDYAKYIKRKRKLPKKD</sequence>
<dbReference type="GO" id="GO:0003676">
    <property type="term" value="F:nucleic acid binding"/>
    <property type="evidence" value="ECO:0007669"/>
    <property type="project" value="InterPro"/>
</dbReference>
<dbReference type="EMBL" id="QJSW01000002">
    <property type="protein sequence ID" value="PYE51591.1"/>
    <property type="molecule type" value="Genomic_DNA"/>
</dbReference>
<dbReference type="Pfam" id="PF01844">
    <property type="entry name" value="HNH"/>
    <property type="match status" value="1"/>
</dbReference>
<dbReference type="Gene3D" id="1.10.30.50">
    <property type="match status" value="1"/>
</dbReference>
<keyword evidence="2" id="KW-0378">Hydrolase</keyword>
<evidence type="ECO:0000313" key="2">
    <source>
        <dbReference type="EMBL" id="PYE51591.1"/>
    </source>
</evidence>
<dbReference type="Proteomes" id="UP000247790">
    <property type="component" value="Unassembled WGS sequence"/>
</dbReference>
<reference evidence="2 3" key="1">
    <citation type="submission" date="2018-06" db="EMBL/GenBank/DDBJ databases">
        <title>Genomic Encyclopedia of Type Strains, Phase III (KMG-III): the genomes of soil and plant-associated and newly described type strains.</title>
        <authorList>
            <person name="Whitman W."/>
        </authorList>
    </citation>
    <scope>NUCLEOTIDE SEQUENCE [LARGE SCALE GENOMIC DNA]</scope>
    <source>
        <strain evidence="2 3">CECT 7022</strain>
    </source>
</reference>
<keyword evidence="2" id="KW-0255">Endonuclease</keyword>
<accession>A0A2V4VP18</accession>
<name>A0A2V4VP18_PAEBA</name>
<proteinExistence type="predicted"/>
<gene>
    <name evidence="2" type="ORF">DFQ00_102386</name>
</gene>
<dbReference type="InterPro" id="IPR003615">
    <property type="entry name" value="HNH_nuc"/>
</dbReference>
<dbReference type="OrthoDB" id="2666697at2"/>
<dbReference type="GO" id="GO:0004519">
    <property type="term" value="F:endonuclease activity"/>
    <property type="evidence" value="ECO:0007669"/>
    <property type="project" value="UniProtKB-KW"/>
</dbReference>
<dbReference type="RefSeq" id="WP_110894731.1">
    <property type="nucleotide sequence ID" value="NZ_QJSW01000002.1"/>
</dbReference>
<evidence type="ECO:0000259" key="1">
    <source>
        <dbReference type="Pfam" id="PF01844"/>
    </source>
</evidence>
<organism evidence="2 3">
    <name type="scientific">Paenibacillus barcinonensis</name>
    <dbReference type="NCBI Taxonomy" id="198119"/>
    <lineage>
        <taxon>Bacteria</taxon>
        <taxon>Bacillati</taxon>
        <taxon>Bacillota</taxon>
        <taxon>Bacilli</taxon>
        <taxon>Bacillales</taxon>
        <taxon>Paenibacillaceae</taxon>
        <taxon>Paenibacillus</taxon>
    </lineage>
</organism>